<gene>
    <name evidence="4" type="ORF">CSUI_002971</name>
</gene>
<feature type="region of interest" description="Disordered" evidence="1">
    <location>
        <begin position="881"/>
        <end position="997"/>
    </location>
</feature>
<feature type="compositionally biased region" description="Polar residues" evidence="1">
    <location>
        <begin position="502"/>
        <end position="522"/>
    </location>
</feature>
<feature type="compositionally biased region" description="Basic and acidic residues" evidence="1">
    <location>
        <begin position="571"/>
        <end position="580"/>
    </location>
</feature>
<dbReference type="Pfam" id="PF16420">
    <property type="entry name" value="ATG7_N"/>
    <property type="match status" value="1"/>
</dbReference>
<dbReference type="GeneID" id="94426380"/>
<feature type="compositionally biased region" description="Low complexity" evidence="1">
    <location>
        <begin position="376"/>
        <end position="385"/>
    </location>
</feature>
<organism evidence="4 5">
    <name type="scientific">Cystoisospora suis</name>
    <dbReference type="NCBI Taxonomy" id="483139"/>
    <lineage>
        <taxon>Eukaryota</taxon>
        <taxon>Sar</taxon>
        <taxon>Alveolata</taxon>
        <taxon>Apicomplexa</taxon>
        <taxon>Conoidasida</taxon>
        <taxon>Coccidia</taxon>
        <taxon>Eucoccidiorida</taxon>
        <taxon>Eimeriorina</taxon>
        <taxon>Sarcocystidae</taxon>
        <taxon>Cystoisospora</taxon>
    </lineage>
</organism>
<feature type="compositionally biased region" description="Low complexity" evidence="1">
    <location>
        <begin position="588"/>
        <end position="602"/>
    </location>
</feature>
<feature type="region of interest" description="Disordered" evidence="1">
    <location>
        <begin position="1767"/>
        <end position="1823"/>
    </location>
</feature>
<feature type="compositionally biased region" description="Polar residues" evidence="1">
    <location>
        <begin position="757"/>
        <end position="767"/>
    </location>
</feature>
<feature type="compositionally biased region" description="Basic and acidic residues" evidence="1">
    <location>
        <begin position="1210"/>
        <end position="1222"/>
    </location>
</feature>
<feature type="region of interest" description="Disordered" evidence="1">
    <location>
        <begin position="712"/>
        <end position="837"/>
    </location>
</feature>
<dbReference type="SUPFAM" id="SSF69572">
    <property type="entry name" value="Activating enzymes of the ubiquitin-like proteins"/>
    <property type="match status" value="2"/>
</dbReference>
<feature type="compositionally biased region" description="Low complexity" evidence="1">
    <location>
        <begin position="354"/>
        <end position="364"/>
    </location>
</feature>
<feature type="region of interest" description="Disordered" evidence="1">
    <location>
        <begin position="1181"/>
        <end position="1304"/>
    </location>
</feature>
<feature type="region of interest" description="Disordered" evidence="1">
    <location>
        <begin position="555"/>
        <end position="645"/>
    </location>
</feature>
<feature type="compositionally biased region" description="Low complexity" evidence="1">
    <location>
        <begin position="77"/>
        <end position="122"/>
    </location>
</feature>
<feature type="compositionally biased region" description="Basic and acidic residues" evidence="1">
    <location>
        <begin position="814"/>
        <end position="835"/>
    </location>
</feature>
<feature type="compositionally biased region" description="Low complexity" evidence="1">
    <location>
        <begin position="452"/>
        <end position="496"/>
    </location>
</feature>
<accession>A0A2C6L774</accession>
<feature type="region of interest" description="Disordered" evidence="1">
    <location>
        <begin position="1"/>
        <end position="147"/>
    </location>
</feature>
<dbReference type="Pfam" id="PF00899">
    <property type="entry name" value="ThiF"/>
    <property type="match status" value="1"/>
</dbReference>
<dbReference type="Gene3D" id="3.40.140.100">
    <property type="entry name" value="Ubiquitin-like modifier-activating enzyme ATG7 C-terminal domain"/>
    <property type="match status" value="1"/>
</dbReference>
<proteinExistence type="predicted"/>
<dbReference type="OrthoDB" id="332223at2759"/>
<dbReference type="VEuPathDB" id="ToxoDB:CSUI_002971"/>
<feature type="compositionally biased region" description="Basic and acidic residues" evidence="1">
    <location>
        <begin position="47"/>
        <end position="60"/>
    </location>
</feature>
<feature type="region of interest" description="Disordered" evidence="1">
    <location>
        <begin position="1358"/>
        <end position="1547"/>
    </location>
</feature>
<dbReference type="InterPro" id="IPR000594">
    <property type="entry name" value="ThiF_NAD_FAD-bd"/>
</dbReference>
<feature type="compositionally biased region" description="Low complexity" evidence="1">
    <location>
        <begin position="713"/>
        <end position="722"/>
    </location>
</feature>
<dbReference type="Gene3D" id="3.40.140.70">
    <property type="entry name" value="Ubiquitin-like modifier-activating enzyme ATG7 N-terminal domain"/>
    <property type="match status" value="1"/>
</dbReference>
<feature type="compositionally biased region" description="Low complexity" evidence="1">
    <location>
        <begin position="1769"/>
        <end position="1790"/>
    </location>
</feature>
<dbReference type="RefSeq" id="XP_067924850.1">
    <property type="nucleotide sequence ID" value="XM_068063169.1"/>
</dbReference>
<feature type="region of interest" description="Disordered" evidence="1">
    <location>
        <begin position="1918"/>
        <end position="1953"/>
    </location>
</feature>
<evidence type="ECO:0000313" key="4">
    <source>
        <dbReference type="EMBL" id="PHJ23173.1"/>
    </source>
</evidence>
<feature type="compositionally biased region" description="Basic and acidic residues" evidence="1">
    <location>
        <begin position="925"/>
        <end position="943"/>
    </location>
</feature>
<feature type="compositionally biased region" description="Basic and acidic residues" evidence="1">
    <location>
        <begin position="950"/>
        <end position="983"/>
    </location>
</feature>
<feature type="compositionally biased region" description="Low complexity" evidence="1">
    <location>
        <begin position="1081"/>
        <end position="1095"/>
    </location>
</feature>
<comment type="caution">
    <text evidence="4">The sequence shown here is derived from an EMBL/GenBank/DDBJ whole genome shotgun (WGS) entry which is preliminary data.</text>
</comment>
<evidence type="ECO:0000259" key="3">
    <source>
        <dbReference type="Pfam" id="PF16420"/>
    </source>
</evidence>
<feature type="region of interest" description="Disordered" evidence="1">
    <location>
        <begin position="2035"/>
        <end position="2056"/>
    </location>
</feature>
<feature type="compositionally biased region" description="Basic and acidic residues" evidence="1">
    <location>
        <begin position="1"/>
        <end position="20"/>
    </location>
</feature>
<dbReference type="GO" id="GO:0000407">
    <property type="term" value="C:phagophore assembly site"/>
    <property type="evidence" value="ECO:0007669"/>
    <property type="project" value="TreeGrafter"/>
</dbReference>
<dbReference type="GO" id="GO:0000045">
    <property type="term" value="P:autophagosome assembly"/>
    <property type="evidence" value="ECO:0007669"/>
    <property type="project" value="TreeGrafter"/>
</dbReference>
<feature type="compositionally biased region" description="Basic and acidic residues" evidence="1">
    <location>
        <begin position="727"/>
        <end position="736"/>
    </location>
</feature>
<feature type="compositionally biased region" description="Polar residues" evidence="1">
    <location>
        <begin position="1797"/>
        <end position="1808"/>
    </location>
</feature>
<dbReference type="InterPro" id="IPR032197">
    <property type="entry name" value="Atg7_N"/>
</dbReference>
<feature type="compositionally biased region" description="Basic and acidic residues" evidence="1">
    <location>
        <begin position="895"/>
        <end position="908"/>
    </location>
</feature>
<dbReference type="GO" id="GO:0006995">
    <property type="term" value="P:cellular response to nitrogen starvation"/>
    <property type="evidence" value="ECO:0007669"/>
    <property type="project" value="TreeGrafter"/>
</dbReference>
<protein>
    <submittedName>
        <fullName evidence="4">Autophagy-related protein 7 atg7</fullName>
    </submittedName>
</protein>
<dbReference type="InterPro" id="IPR035985">
    <property type="entry name" value="Ubiquitin-activating_enz"/>
</dbReference>
<feature type="compositionally biased region" description="Basic and acidic residues" evidence="1">
    <location>
        <begin position="1494"/>
        <end position="1524"/>
    </location>
</feature>
<feature type="region of interest" description="Disordered" evidence="1">
    <location>
        <begin position="1643"/>
        <end position="1671"/>
    </location>
</feature>
<dbReference type="InterPro" id="IPR045886">
    <property type="entry name" value="ThiF/MoeB/HesA"/>
</dbReference>
<feature type="compositionally biased region" description="Low complexity" evidence="1">
    <location>
        <begin position="1363"/>
        <end position="1377"/>
    </location>
</feature>
<feature type="compositionally biased region" description="Polar residues" evidence="1">
    <location>
        <begin position="366"/>
        <end position="375"/>
    </location>
</feature>
<dbReference type="Proteomes" id="UP000221165">
    <property type="component" value="Unassembled WGS sequence"/>
</dbReference>
<dbReference type="GO" id="GO:0032446">
    <property type="term" value="P:protein modification by small protein conjugation"/>
    <property type="evidence" value="ECO:0007669"/>
    <property type="project" value="TreeGrafter"/>
</dbReference>
<feature type="compositionally biased region" description="Basic and acidic residues" evidence="1">
    <location>
        <begin position="774"/>
        <end position="791"/>
    </location>
</feature>
<feature type="region of interest" description="Disordered" evidence="1">
    <location>
        <begin position="1075"/>
        <end position="1099"/>
    </location>
</feature>
<evidence type="ECO:0000259" key="2">
    <source>
        <dbReference type="Pfam" id="PF00899"/>
    </source>
</evidence>
<feature type="domain" description="THIF-type NAD/FAD binding fold" evidence="2">
    <location>
        <begin position="1579"/>
        <end position="1644"/>
    </location>
</feature>
<dbReference type="PANTHER" id="PTHR10953:SF3">
    <property type="entry name" value="UBIQUITIN-LIKE MODIFIER-ACTIVATING ENZYME ATG7"/>
    <property type="match status" value="1"/>
</dbReference>
<dbReference type="Gene3D" id="3.40.50.720">
    <property type="entry name" value="NAD(P)-binding Rossmann-like Domain"/>
    <property type="match status" value="1"/>
</dbReference>
<dbReference type="InterPro" id="IPR042523">
    <property type="entry name" value="Atg7_N_2"/>
</dbReference>
<dbReference type="GO" id="GO:0019778">
    <property type="term" value="F:Atg12 activating enzyme activity"/>
    <property type="evidence" value="ECO:0007669"/>
    <property type="project" value="TreeGrafter"/>
</dbReference>
<feature type="region of interest" description="Disordered" evidence="1">
    <location>
        <begin position="310"/>
        <end position="387"/>
    </location>
</feature>
<feature type="region of interest" description="Disordered" evidence="1">
    <location>
        <begin position="445"/>
        <end position="528"/>
    </location>
</feature>
<feature type="compositionally biased region" description="Acidic residues" evidence="1">
    <location>
        <begin position="2036"/>
        <end position="2046"/>
    </location>
</feature>
<feature type="domain" description="Ubiquitin-like modifier-activating enzyme Atg7 N-terminal" evidence="3">
    <location>
        <begin position="1123"/>
        <end position="1190"/>
    </location>
</feature>
<feature type="compositionally biased region" description="Basic and acidic residues" evidence="1">
    <location>
        <begin position="745"/>
        <end position="756"/>
    </location>
</feature>
<feature type="compositionally biased region" description="Low complexity" evidence="1">
    <location>
        <begin position="1438"/>
        <end position="1449"/>
    </location>
</feature>
<feature type="compositionally biased region" description="Low complexity" evidence="1">
    <location>
        <begin position="130"/>
        <end position="147"/>
    </location>
</feature>
<sequence>MERHQAPPPRWQDEEKKEGEDLSSSSSGDVSRQVLQEKTSSTLQSFDGKEDFKQDKRIHDASSSSSTSTAKVGEDNSSVFPEPSSSPHFHIFPSEPSRIANPLSSSSAMSSSSFSFTSNSPSPTSPPPLSSGSALGSSSSPPVSGVPSSSISPWSSSPFSSSHAPPNLVKFQPFTLSIDVSFWRRLGEKKLHEWRLETPWVPVIASAIPTISRTSFSSSSSSSSFSLSHLQSASEEFSLPEVSPRSLYPRLGAVRGEGVGSVAGKRGSLGSTLIQSSSSTLASGGHMASPAVFRLDGRAFASEKAFFHCPQQEEEEDEEGLSLLSSSSQGEKEEQEKEEETSSSSFSRPRCRENLTSSSSLESTNVRKLTTKSENSPSSSSSSPSALFGGEVPMLGYVYNCNSLEEFRTFDRKSAIRDLLRGGPGNASQASPLSSYQQAVVGFSRRQSRRNLSSTPSSSSSSSPSSSLSLTPGHHSSHQGSESKSSSSSSSSSLLSPVVETTGESLQKKTPSSHGPTIQGGPSSRAFCGVREIDEKKTSYSRSEESILLSLPINEDSFWSGDNPATSSPGGEHKKTREGQMVDSAGMPSSTSSSSPSSLSTSGNEESWRCPCHLSSSASTKSQERYQGLDRGLGRHRNPKGASQHTASYHQPWLCECMYTSLPPVSLACRFLLVTFIDLKAFVAFYSCALPCVRPGIDFYLFRPPQKVIIPTSSLSLHPSSPRQNRPRGEGDKDNEVEGGLASRAGDDRRTEERADLTTQIETSLLLHTSPVETKGRLEDTSSRDAMKEEPPVSSRGRLKKEGEREGGEDDEVKDVQTEKQRGEGERKEEEEMAKRYVPSGFTIEEVISLSRRISTLENGESPYIRSGVFLILRKEKRKINRDDRCQSGGVVQDEGTKSDESSSLEKRRSPHILLQHASSLTGKESLREERKQEKDKEEQEKKDDDEEGERVVGERKRDSQEEETVGKGKEEDVLKDQTKNAKEEEDEGVPENRGRDRGFFCENEERIDSSSFFLLPVLALEYLSSILETPYSNKACITTDTKIPTDTRIDTSSPSTSSDLLSSLHVSTSPCISSSPAFPSTRPSLSSSSTVSPSEVRRRFPPSYSRRVTEAIKAALTSPSGVYTLYLCYIDPSGNPDALGWPLRNLLFLLSIRFHLFGKVLPIFSFRDFHLHLSLSSSSSLLSSSSPSPPSHHHPPSSSAPSVVFSEGAVEKQREDKKPSDHSVSPEGVKMESQCMRTSLQQEKEEEDRMAMIITGKQEKEKPSPVDLSSIPQPSQCHDRSVSSSSSQSQLREGPPSKDLQATTQSIPFESSSRHPAAGGMMHAVVRSFLFSIVIPQEHAFLPVELDTSRCLEPGSPTTLCSFQPESFSQASSSQRGGRGGGGEGPPSSQEGQHLVFLSASPPGSLSSKKDKDEKKEGESERCTEKEEEERGRRKIVSVSSSPSKITPQKPSIVSGWLRHPAHHHHVSHAPNQAINPELPLPSKNRHGGKGSRGGDRGTMREQGKESKEEERGRGEGEGERDSSGQQSVGYRSHDQHLHSHSPPSLSSSTVFVVALRRYLDGKTIQGDAVDLNVQLIRWRILPDFEAKKFQHLRVLLLGAGTLGCGVARLLLAWGVRHLTFVDSSSVALSNPARQSLYTYEDAVPPSSQGGGGGASIGDSGSLHHSHHRRLHQVEGGGLKKVDAACQRLRAVRPDLICRGIDLEIPMPGHRRFLETPLGTRSLEEAHDLLWRLIYEHDVVMMLTDSKESRWLPSLIVAEQSSQPFRNISSSSLSSSSLSPTSPISTSPTSDRRSSFLRSQSDTSGSIHTHQRHHQRQHSPPLGMAVGLGFDSMVVMRQGYNGNGLGCYFCNAISAPADSLANRTLDQQCTVTRPGISSLACSVAVELLAALTQHPLGFGAPHTDEDPLVACRGHRRKVSKNGDGEGGGNKSSRNTVQRKGGGGEEEEQGFSCMGATPHTVRGYLSNFRMVSLASESSPECVCCSINILERYRRDPHGFLREIVGNSSLLETYSGLEAKRKLMEERGQEADVICLSDEDEEEAEGGFEEKEKESFK</sequence>
<feature type="compositionally biased region" description="Basic and acidic residues" evidence="1">
    <location>
        <begin position="2047"/>
        <end position="2056"/>
    </location>
</feature>
<name>A0A2C6L774_9APIC</name>
<evidence type="ECO:0000256" key="1">
    <source>
        <dbReference type="SAM" id="MobiDB-lite"/>
    </source>
</evidence>
<dbReference type="InterPro" id="IPR042522">
    <property type="entry name" value="Atg7_N_1"/>
</dbReference>
<dbReference type="GO" id="GO:0034727">
    <property type="term" value="P:piecemeal microautophagy of the nucleus"/>
    <property type="evidence" value="ECO:0007669"/>
    <property type="project" value="TreeGrafter"/>
</dbReference>
<dbReference type="EMBL" id="MIGC01001253">
    <property type="protein sequence ID" value="PHJ23173.1"/>
    <property type="molecule type" value="Genomic_DNA"/>
</dbReference>
<dbReference type="PANTHER" id="PTHR10953">
    <property type="entry name" value="UBIQUITIN-ACTIVATING ENZYME E1"/>
    <property type="match status" value="1"/>
</dbReference>
<feature type="compositionally biased region" description="Basic and acidic residues" evidence="1">
    <location>
        <begin position="1409"/>
        <end position="1433"/>
    </location>
</feature>
<feature type="compositionally biased region" description="Low complexity" evidence="1">
    <location>
        <begin position="22"/>
        <end position="31"/>
    </location>
</feature>
<keyword evidence="5" id="KW-1185">Reference proteome</keyword>
<feature type="compositionally biased region" description="Polar residues" evidence="1">
    <location>
        <begin position="33"/>
        <end position="45"/>
    </location>
</feature>
<dbReference type="GO" id="GO:0000422">
    <property type="term" value="P:autophagy of mitochondrion"/>
    <property type="evidence" value="ECO:0007669"/>
    <property type="project" value="TreeGrafter"/>
</dbReference>
<dbReference type="GO" id="GO:0019779">
    <property type="term" value="F:Atg8 activating enzyme activity"/>
    <property type="evidence" value="ECO:0007669"/>
    <property type="project" value="TreeGrafter"/>
</dbReference>
<reference evidence="4 5" key="1">
    <citation type="journal article" date="2017" name="Int. J. Parasitol.">
        <title>The genome of the protozoan parasite Cystoisospora suis and a reverse vaccinology approach to identify vaccine candidates.</title>
        <authorList>
            <person name="Palmieri N."/>
            <person name="Shrestha A."/>
            <person name="Ruttkowski B."/>
            <person name="Beck T."/>
            <person name="Vogl C."/>
            <person name="Tomley F."/>
            <person name="Blake D.P."/>
            <person name="Joachim A."/>
        </authorList>
    </citation>
    <scope>NUCLEOTIDE SEQUENCE [LARGE SCALE GENOMIC DNA]</scope>
    <source>
        <strain evidence="4 5">Wien I</strain>
    </source>
</reference>
<evidence type="ECO:0000313" key="5">
    <source>
        <dbReference type="Proteomes" id="UP000221165"/>
    </source>
</evidence>